<dbReference type="InterPro" id="IPR039428">
    <property type="entry name" value="NUOK/Mnh_C1-like"/>
</dbReference>
<organism evidence="12">
    <name type="scientific">Trigonopterus sp. 2 AH-2016</name>
    <dbReference type="NCBI Taxonomy" id="1903836"/>
    <lineage>
        <taxon>Eukaryota</taxon>
        <taxon>Metazoa</taxon>
        <taxon>Ecdysozoa</taxon>
        <taxon>Arthropoda</taxon>
        <taxon>Hexapoda</taxon>
        <taxon>Insecta</taxon>
        <taxon>Pterygota</taxon>
        <taxon>Neoptera</taxon>
        <taxon>Endopterygota</taxon>
        <taxon>Coleoptera</taxon>
        <taxon>Polyphaga</taxon>
        <taxon>Cucujiformia</taxon>
        <taxon>Curculionidae</taxon>
        <taxon>Cryptorhynchinae</taxon>
        <taxon>Trigonopterus</taxon>
    </lineage>
</organism>
<evidence type="ECO:0000256" key="1">
    <source>
        <dbReference type="ARBA" id="ARBA00004141"/>
    </source>
</evidence>
<evidence type="ECO:0000256" key="5">
    <source>
        <dbReference type="ARBA" id="ARBA00022967"/>
    </source>
</evidence>
<geneLocation type="mitochondrion" evidence="12"/>
<dbReference type="GO" id="GO:0016020">
    <property type="term" value="C:membrane"/>
    <property type="evidence" value="ECO:0007669"/>
    <property type="project" value="UniProtKB-SubCell"/>
</dbReference>
<evidence type="ECO:0000256" key="11">
    <source>
        <dbReference type="SAM" id="Phobius"/>
    </source>
</evidence>
<comment type="subcellular location">
    <subcellularLocation>
        <location evidence="1">Membrane</location>
        <topology evidence="1">Multi-pass membrane protein</topology>
    </subcellularLocation>
</comment>
<dbReference type="Pfam" id="PF00420">
    <property type="entry name" value="Oxidored_q2"/>
    <property type="match status" value="1"/>
</dbReference>
<sequence>MYLYFLVTLFFSSLFIYVSKYKHFLLMLLSLESVVLSLYMLMMVYFSFFMYEYFACMFFLSMSVCEGVLGLSLLVLVIRSHGCDMIMSFDSLW</sequence>
<keyword evidence="6 11" id="KW-1133">Transmembrane helix</keyword>
<evidence type="ECO:0000256" key="10">
    <source>
        <dbReference type="ARBA" id="ARBA00049551"/>
    </source>
</evidence>
<evidence type="ECO:0000256" key="2">
    <source>
        <dbReference type="ARBA" id="ARBA00010519"/>
    </source>
</evidence>
<gene>
    <name evidence="12" type="primary">nad4l</name>
</gene>
<keyword evidence="12" id="KW-0496">Mitochondrion</keyword>
<name>A0A343C3Z4_9CUCU</name>
<protein>
    <recommendedName>
        <fullName evidence="3">NADH-ubiquinone oxidoreductase chain 4L</fullName>
    </recommendedName>
    <alternativeName>
        <fullName evidence="9">NADH dehydrogenase subunit 4L</fullName>
    </alternativeName>
</protein>
<comment type="catalytic activity">
    <reaction evidence="10">
        <text>a ubiquinone + NADH + 5 H(+)(in) = a ubiquinol + NAD(+) + 4 H(+)(out)</text>
        <dbReference type="Rhea" id="RHEA:29091"/>
        <dbReference type="Rhea" id="RHEA-COMP:9565"/>
        <dbReference type="Rhea" id="RHEA-COMP:9566"/>
        <dbReference type="ChEBI" id="CHEBI:15378"/>
        <dbReference type="ChEBI" id="CHEBI:16389"/>
        <dbReference type="ChEBI" id="CHEBI:17976"/>
        <dbReference type="ChEBI" id="CHEBI:57540"/>
        <dbReference type="ChEBI" id="CHEBI:57945"/>
        <dbReference type="EC" id="7.1.1.2"/>
    </reaction>
</comment>
<keyword evidence="7" id="KW-0520">NAD</keyword>
<feature type="transmembrane region" description="Helical" evidence="11">
    <location>
        <begin position="25"/>
        <end position="46"/>
    </location>
</feature>
<evidence type="ECO:0000256" key="6">
    <source>
        <dbReference type="ARBA" id="ARBA00022989"/>
    </source>
</evidence>
<proteinExistence type="inferred from homology"/>
<dbReference type="GO" id="GO:0008137">
    <property type="term" value="F:NADH dehydrogenase (ubiquinone) activity"/>
    <property type="evidence" value="ECO:0007669"/>
    <property type="project" value="UniProtKB-EC"/>
</dbReference>
<dbReference type="Gene3D" id="1.10.287.3510">
    <property type="match status" value="1"/>
</dbReference>
<evidence type="ECO:0000256" key="8">
    <source>
        <dbReference type="ARBA" id="ARBA00023136"/>
    </source>
</evidence>
<reference evidence="12" key="1">
    <citation type="submission" date="2016-04" db="EMBL/GenBank/DDBJ databases">
        <title>Mitochondria of beetle species.</title>
        <authorList>
            <person name="Hunter A."/>
            <person name="Moriniere J."/>
            <person name="Tang P."/>
            <person name="Linard B."/>
            <person name="Crampton-Platt A."/>
            <person name="Vogler A.P."/>
        </authorList>
    </citation>
    <scope>NUCLEOTIDE SEQUENCE</scope>
</reference>
<evidence type="ECO:0000256" key="9">
    <source>
        <dbReference type="ARBA" id="ARBA00031586"/>
    </source>
</evidence>
<evidence type="ECO:0000313" key="12">
    <source>
        <dbReference type="EMBL" id="ARH54737.1"/>
    </source>
</evidence>
<dbReference type="EMBL" id="KX087360">
    <property type="protein sequence ID" value="ARH54737.1"/>
    <property type="molecule type" value="Genomic_DNA"/>
</dbReference>
<dbReference type="AlphaFoldDB" id="A0A343C3Z4"/>
<keyword evidence="4 11" id="KW-0812">Transmembrane</keyword>
<evidence type="ECO:0000256" key="4">
    <source>
        <dbReference type="ARBA" id="ARBA00022692"/>
    </source>
</evidence>
<evidence type="ECO:0000256" key="7">
    <source>
        <dbReference type="ARBA" id="ARBA00023027"/>
    </source>
</evidence>
<keyword evidence="5" id="KW-1278">Translocase</keyword>
<evidence type="ECO:0000256" key="3">
    <source>
        <dbReference type="ARBA" id="ARBA00016612"/>
    </source>
</evidence>
<comment type="similarity">
    <text evidence="2">Belongs to the complex I subunit 4L family.</text>
</comment>
<keyword evidence="8 11" id="KW-0472">Membrane</keyword>
<feature type="transmembrane region" description="Helical" evidence="11">
    <location>
        <begin position="53"/>
        <end position="78"/>
    </location>
</feature>
<accession>A0A343C3Z4</accession>